<feature type="region of interest" description="Disordered" evidence="1">
    <location>
        <begin position="54"/>
        <end position="104"/>
    </location>
</feature>
<feature type="signal peptide" evidence="2">
    <location>
        <begin position="1"/>
        <end position="23"/>
    </location>
</feature>
<accession>A0A3B0PIU1</accession>
<organism evidence="3 4">
    <name type="scientific">Mycoplasmoides gallisepticum</name>
    <name type="common">Mycoplasma gallisepticum</name>
    <dbReference type="NCBI Taxonomy" id="2096"/>
    <lineage>
        <taxon>Bacteria</taxon>
        <taxon>Bacillati</taxon>
        <taxon>Mycoplasmatota</taxon>
        <taxon>Mycoplasmoidales</taxon>
        <taxon>Mycoplasmoidaceae</taxon>
        <taxon>Mycoplasmoides</taxon>
    </lineage>
</organism>
<feature type="non-terminal residue" evidence="3">
    <location>
        <position position="197"/>
    </location>
</feature>
<feature type="compositionally biased region" description="Polar residues" evidence="1">
    <location>
        <begin position="54"/>
        <end position="68"/>
    </location>
</feature>
<feature type="chain" id="PRO_5017316331" evidence="2">
    <location>
        <begin position="24"/>
        <end position="197"/>
    </location>
</feature>
<dbReference type="AlphaFoldDB" id="A0A3B0PIU1"/>
<reference evidence="4" key="1">
    <citation type="submission" date="2018-06" db="EMBL/GenBank/DDBJ databases">
        <authorList>
            <consortium name="Pathogen Informatics"/>
        </authorList>
    </citation>
    <scope>NUCLEOTIDE SEQUENCE [LARGE SCALE GENOMIC DNA]</scope>
    <source>
        <strain evidence="4">NCTC10115</strain>
    </source>
</reference>
<proteinExistence type="predicted"/>
<evidence type="ECO:0000313" key="4">
    <source>
        <dbReference type="Proteomes" id="UP000260136"/>
    </source>
</evidence>
<dbReference type="Proteomes" id="UP000260136">
    <property type="component" value="Chromosome"/>
</dbReference>
<dbReference type="STRING" id="1006581.GCW_03885"/>
<evidence type="ECO:0000313" key="3">
    <source>
        <dbReference type="EMBL" id="SYV95687.1"/>
    </source>
</evidence>
<name>A0A3B0PIU1_MYCGL</name>
<sequence>MLNSKKRKIIKLVTLSATSLTVAGGTTLGIVYSQNTGTNNDSLVQRQNKITLNGSGKAQDAYNSNRDNNLPEVEKPDTKAPVVIDKPKPEPVPEPIPQPEPKKPTIEDMLPQSSEGFVNINDLPDLDFSTLKPVKTPKGQLSETDKRTIKTAISTLVDLTKNLPSHFSKEEIAQINKAINDIRKLNAYTKNEKDNDW</sequence>
<keyword evidence="2" id="KW-0732">Signal</keyword>
<protein>
    <submittedName>
        <fullName evidence="3">Uncharacterized protein</fullName>
    </submittedName>
</protein>
<evidence type="ECO:0000256" key="2">
    <source>
        <dbReference type="SAM" id="SignalP"/>
    </source>
</evidence>
<evidence type="ECO:0000256" key="1">
    <source>
        <dbReference type="SAM" id="MobiDB-lite"/>
    </source>
</evidence>
<dbReference type="EMBL" id="LS991952">
    <property type="protein sequence ID" value="SYV95687.1"/>
    <property type="molecule type" value="Genomic_DNA"/>
</dbReference>
<gene>
    <name evidence="3" type="ORF">NCTC10115_01534</name>
</gene>